<evidence type="ECO:0000256" key="12">
    <source>
        <dbReference type="ARBA" id="ARBA00022695"/>
    </source>
</evidence>
<evidence type="ECO:0000313" key="20">
    <source>
        <dbReference type="EMBL" id="MCP9763672.1"/>
    </source>
</evidence>
<feature type="transmembrane region" description="Helical" evidence="19">
    <location>
        <begin position="64"/>
        <end position="85"/>
    </location>
</feature>
<evidence type="ECO:0000313" key="22">
    <source>
        <dbReference type="Proteomes" id="UP001204144"/>
    </source>
</evidence>
<evidence type="ECO:0000256" key="10">
    <source>
        <dbReference type="ARBA" id="ARBA00022679"/>
    </source>
</evidence>
<keyword evidence="13 19" id="KW-1133">Transmembrane helix</keyword>
<feature type="transmembrane region" description="Helical" evidence="19">
    <location>
        <begin position="188"/>
        <end position="206"/>
    </location>
</feature>
<proteinExistence type="inferred from homology"/>
<dbReference type="PROSITE" id="PS01315">
    <property type="entry name" value="CDS"/>
    <property type="match status" value="1"/>
</dbReference>
<sequence>MIKKLRDRSNLTQRIVAALVGAPLIILGIVYSPTSFWLLILAITVLTQYEFYKLLGMSGGLPLKIYGTFCGAVIISLTYFIETYTIDFENYYIMVPMLTFTFFIKLYKKKDPKPFVNLGYTFLGIIYVALPFALLNELAFWKGSFQPLLVIGVFIILWSNDSGAYLAGRLFGKRKLFERISPKKTWEGFFGGAIIALVASFLYWKFTETLSMDQWLCIAAIIATTGTLGDLVESLFKRSIAIKDSGSLIPGHGGFLDRFDGLLLSMPFILTFIKFYARLN</sequence>
<evidence type="ECO:0000256" key="1">
    <source>
        <dbReference type="ARBA" id="ARBA00001698"/>
    </source>
</evidence>
<feature type="transmembrane region" description="Helical" evidence="19">
    <location>
        <begin position="91"/>
        <end position="108"/>
    </location>
</feature>
<gene>
    <name evidence="20" type="ORF">EGI31_11970</name>
    <name evidence="21" type="ORF">EGI31_25040</name>
</gene>
<keyword evidence="16" id="KW-0594">Phospholipid biosynthesis</keyword>
<dbReference type="RefSeq" id="WP_255037447.1">
    <property type="nucleotide sequence ID" value="NZ_RJUF01000035.1"/>
</dbReference>
<dbReference type="EC" id="2.7.7.41" evidence="6 18"/>
<keyword evidence="11 18" id="KW-0812">Transmembrane</keyword>
<comment type="pathway">
    <text evidence="3 18">Phospholipid metabolism; CDP-diacylglycerol biosynthesis; CDP-diacylglycerol from sn-glycerol 3-phosphate: step 3/3.</text>
</comment>
<comment type="subcellular location">
    <subcellularLocation>
        <location evidence="2">Cell membrane</location>
        <topology evidence="2">Multi-pass membrane protein</topology>
    </subcellularLocation>
</comment>
<evidence type="ECO:0000256" key="2">
    <source>
        <dbReference type="ARBA" id="ARBA00004651"/>
    </source>
</evidence>
<evidence type="ECO:0000256" key="4">
    <source>
        <dbReference type="ARBA" id="ARBA00005189"/>
    </source>
</evidence>
<keyword evidence="22" id="KW-1185">Reference proteome</keyword>
<keyword evidence="15 19" id="KW-0472">Membrane</keyword>
<comment type="caution">
    <text evidence="21">The sequence shown here is derived from an EMBL/GenBank/DDBJ whole genome shotgun (WGS) entry which is preliminary data.</text>
</comment>
<dbReference type="EMBL" id="RJUF01000196">
    <property type="protein sequence ID" value="MCP9766217.1"/>
    <property type="molecule type" value="Genomic_DNA"/>
</dbReference>
<keyword evidence="17" id="KW-1208">Phospholipid metabolism</keyword>
<keyword evidence="12 18" id="KW-0548">Nucleotidyltransferase</keyword>
<comment type="similarity">
    <text evidence="5 18">Belongs to the CDS family.</text>
</comment>
<dbReference type="GO" id="GO:0005886">
    <property type="term" value="C:plasma membrane"/>
    <property type="evidence" value="ECO:0007669"/>
    <property type="project" value="UniProtKB-SubCell"/>
</dbReference>
<dbReference type="EMBL" id="RJUF01000035">
    <property type="protein sequence ID" value="MCP9763672.1"/>
    <property type="molecule type" value="Genomic_DNA"/>
</dbReference>
<keyword evidence="10 18" id="KW-0808">Transferase</keyword>
<dbReference type="Proteomes" id="UP001204144">
    <property type="component" value="Unassembled WGS sequence"/>
</dbReference>
<evidence type="ECO:0000256" key="16">
    <source>
        <dbReference type="ARBA" id="ARBA00023209"/>
    </source>
</evidence>
<dbReference type="InterPro" id="IPR000374">
    <property type="entry name" value="PC_trans"/>
</dbReference>
<evidence type="ECO:0000256" key="9">
    <source>
        <dbReference type="ARBA" id="ARBA00022516"/>
    </source>
</evidence>
<feature type="transmembrane region" description="Helical" evidence="19">
    <location>
        <begin position="115"/>
        <end position="135"/>
    </location>
</feature>
<evidence type="ECO:0000256" key="11">
    <source>
        <dbReference type="ARBA" id="ARBA00022692"/>
    </source>
</evidence>
<protein>
    <recommendedName>
        <fullName evidence="7 18">Phosphatidate cytidylyltransferase</fullName>
        <ecNumber evidence="6 18">2.7.7.41</ecNumber>
    </recommendedName>
</protein>
<dbReference type="GO" id="GO:0016024">
    <property type="term" value="P:CDP-diacylglycerol biosynthetic process"/>
    <property type="evidence" value="ECO:0007669"/>
    <property type="project" value="TreeGrafter"/>
</dbReference>
<accession>A0AAE3H7A9</accession>
<keyword evidence="9" id="KW-0444">Lipid biosynthesis</keyword>
<dbReference type="GO" id="GO:0004605">
    <property type="term" value="F:phosphatidate cytidylyltransferase activity"/>
    <property type="evidence" value="ECO:0007669"/>
    <property type="project" value="UniProtKB-EC"/>
</dbReference>
<evidence type="ECO:0000313" key="21">
    <source>
        <dbReference type="EMBL" id="MCP9766217.1"/>
    </source>
</evidence>
<keyword evidence="8" id="KW-1003">Cell membrane</keyword>
<evidence type="ECO:0000256" key="13">
    <source>
        <dbReference type="ARBA" id="ARBA00022989"/>
    </source>
</evidence>
<organism evidence="21 22">
    <name type="scientific">Lacihabitans soyangensis</name>
    <dbReference type="NCBI Taxonomy" id="869394"/>
    <lineage>
        <taxon>Bacteria</taxon>
        <taxon>Pseudomonadati</taxon>
        <taxon>Bacteroidota</taxon>
        <taxon>Cytophagia</taxon>
        <taxon>Cytophagales</taxon>
        <taxon>Leadbetterellaceae</taxon>
        <taxon>Lacihabitans</taxon>
    </lineage>
</organism>
<evidence type="ECO:0000256" key="18">
    <source>
        <dbReference type="RuleBase" id="RU003938"/>
    </source>
</evidence>
<evidence type="ECO:0000256" key="6">
    <source>
        <dbReference type="ARBA" id="ARBA00012487"/>
    </source>
</evidence>
<evidence type="ECO:0000256" key="14">
    <source>
        <dbReference type="ARBA" id="ARBA00023098"/>
    </source>
</evidence>
<comment type="pathway">
    <text evidence="4">Lipid metabolism.</text>
</comment>
<evidence type="ECO:0000256" key="8">
    <source>
        <dbReference type="ARBA" id="ARBA00022475"/>
    </source>
</evidence>
<dbReference type="PANTHER" id="PTHR46382">
    <property type="entry name" value="PHOSPHATIDATE CYTIDYLYLTRANSFERASE"/>
    <property type="match status" value="1"/>
</dbReference>
<evidence type="ECO:0000256" key="7">
    <source>
        <dbReference type="ARBA" id="ARBA00019373"/>
    </source>
</evidence>
<keyword evidence="14" id="KW-0443">Lipid metabolism</keyword>
<evidence type="ECO:0000256" key="3">
    <source>
        <dbReference type="ARBA" id="ARBA00005119"/>
    </source>
</evidence>
<evidence type="ECO:0000256" key="19">
    <source>
        <dbReference type="SAM" id="Phobius"/>
    </source>
</evidence>
<dbReference type="AlphaFoldDB" id="A0AAE3H7A9"/>
<reference evidence="21 22" key="1">
    <citation type="submission" date="2018-11" db="EMBL/GenBank/DDBJ databases">
        <title>Novel bacteria species description.</title>
        <authorList>
            <person name="Han J.-H."/>
        </authorList>
    </citation>
    <scope>NUCLEOTIDE SEQUENCE [LARGE SCALE GENOMIC DNA]</scope>
    <source>
        <strain evidence="21 22">KCTC23259</strain>
    </source>
</reference>
<evidence type="ECO:0000256" key="15">
    <source>
        <dbReference type="ARBA" id="ARBA00023136"/>
    </source>
</evidence>
<evidence type="ECO:0000256" key="5">
    <source>
        <dbReference type="ARBA" id="ARBA00010185"/>
    </source>
</evidence>
<evidence type="ECO:0000256" key="17">
    <source>
        <dbReference type="ARBA" id="ARBA00023264"/>
    </source>
</evidence>
<feature type="transmembrane region" description="Helical" evidence="19">
    <location>
        <begin position="147"/>
        <end position="167"/>
    </location>
</feature>
<dbReference type="PANTHER" id="PTHR46382:SF1">
    <property type="entry name" value="PHOSPHATIDATE CYTIDYLYLTRANSFERASE"/>
    <property type="match status" value="1"/>
</dbReference>
<dbReference type="Pfam" id="PF01148">
    <property type="entry name" value="CTP_transf_1"/>
    <property type="match status" value="1"/>
</dbReference>
<feature type="transmembrane region" description="Helical" evidence="19">
    <location>
        <begin position="12"/>
        <end position="30"/>
    </location>
</feature>
<comment type="catalytic activity">
    <reaction evidence="1 18">
        <text>a 1,2-diacyl-sn-glycero-3-phosphate + CTP + H(+) = a CDP-1,2-diacyl-sn-glycerol + diphosphate</text>
        <dbReference type="Rhea" id="RHEA:16229"/>
        <dbReference type="ChEBI" id="CHEBI:15378"/>
        <dbReference type="ChEBI" id="CHEBI:33019"/>
        <dbReference type="ChEBI" id="CHEBI:37563"/>
        <dbReference type="ChEBI" id="CHEBI:58332"/>
        <dbReference type="ChEBI" id="CHEBI:58608"/>
        <dbReference type="EC" id="2.7.7.41"/>
    </reaction>
</comment>
<name>A0AAE3H7A9_9BACT</name>